<organism evidence="2 3">
    <name type="scientific">Rubus argutus</name>
    <name type="common">Southern blackberry</name>
    <dbReference type="NCBI Taxonomy" id="59490"/>
    <lineage>
        <taxon>Eukaryota</taxon>
        <taxon>Viridiplantae</taxon>
        <taxon>Streptophyta</taxon>
        <taxon>Embryophyta</taxon>
        <taxon>Tracheophyta</taxon>
        <taxon>Spermatophyta</taxon>
        <taxon>Magnoliopsida</taxon>
        <taxon>eudicotyledons</taxon>
        <taxon>Gunneridae</taxon>
        <taxon>Pentapetalae</taxon>
        <taxon>rosids</taxon>
        <taxon>fabids</taxon>
        <taxon>Rosales</taxon>
        <taxon>Rosaceae</taxon>
        <taxon>Rosoideae</taxon>
        <taxon>Rosoideae incertae sedis</taxon>
        <taxon>Rubus</taxon>
    </lineage>
</organism>
<reference evidence="2 3" key="1">
    <citation type="journal article" date="2023" name="G3 (Bethesda)">
        <title>A chromosome-length genome assembly and annotation of blackberry (Rubus argutus, cv. 'Hillquist').</title>
        <authorList>
            <person name="Bruna T."/>
            <person name="Aryal R."/>
            <person name="Dudchenko O."/>
            <person name="Sargent D.J."/>
            <person name="Mead D."/>
            <person name="Buti M."/>
            <person name="Cavallini A."/>
            <person name="Hytonen T."/>
            <person name="Andres J."/>
            <person name="Pham M."/>
            <person name="Weisz D."/>
            <person name="Mascagni F."/>
            <person name="Usai G."/>
            <person name="Natali L."/>
            <person name="Bassil N."/>
            <person name="Fernandez G.E."/>
            <person name="Lomsadze A."/>
            <person name="Armour M."/>
            <person name="Olukolu B."/>
            <person name="Poorten T."/>
            <person name="Britton C."/>
            <person name="Davik J."/>
            <person name="Ashrafi H."/>
            <person name="Aiden E.L."/>
            <person name="Borodovsky M."/>
            <person name="Worthington M."/>
        </authorList>
    </citation>
    <scope>NUCLEOTIDE SEQUENCE [LARGE SCALE GENOMIC DNA]</scope>
    <source>
        <strain evidence="2">PI 553951</strain>
    </source>
</reference>
<evidence type="ECO:0000313" key="2">
    <source>
        <dbReference type="EMBL" id="KAK9933765.1"/>
    </source>
</evidence>
<keyword evidence="3" id="KW-1185">Reference proteome</keyword>
<name>A0AAW1XDF2_RUBAR</name>
<feature type="region of interest" description="Disordered" evidence="1">
    <location>
        <begin position="1"/>
        <end position="57"/>
    </location>
</feature>
<comment type="caution">
    <text evidence="2">The sequence shown here is derived from an EMBL/GenBank/DDBJ whole genome shotgun (WGS) entry which is preliminary data.</text>
</comment>
<gene>
    <name evidence="2" type="ORF">M0R45_020941</name>
</gene>
<dbReference type="Proteomes" id="UP001457282">
    <property type="component" value="Unassembled WGS sequence"/>
</dbReference>
<dbReference type="AlphaFoldDB" id="A0AAW1XDF2"/>
<dbReference type="EMBL" id="JBEDUW010000004">
    <property type="protein sequence ID" value="KAK9933765.1"/>
    <property type="molecule type" value="Genomic_DNA"/>
</dbReference>
<evidence type="ECO:0000256" key="1">
    <source>
        <dbReference type="SAM" id="MobiDB-lite"/>
    </source>
</evidence>
<accession>A0AAW1XDF2</accession>
<proteinExistence type="predicted"/>
<sequence length="89" mass="9430">MLSVFQSQKPGFRLPGANEPEARKPKYSPAPGIKAKEAKMAASPPHPDPGAVTCPRIVGGDPLVPGTESFEQMLAIHRLLHEGSKNSCA</sequence>
<protein>
    <submittedName>
        <fullName evidence="2">Uncharacterized protein</fullName>
    </submittedName>
</protein>
<evidence type="ECO:0000313" key="3">
    <source>
        <dbReference type="Proteomes" id="UP001457282"/>
    </source>
</evidence>